<name>A0AAD5RXD6_9PEZI</name>
<sequence length="466" mass="50084">MSGARCNPIIPSPNYDAAECFFFVVGQGAESETSCFCFVTTPTTNSGSAGMVAPLNLSAATLQTGVNYRLVIEMVSLNIVSDSGGKWSFSGFIDYQDGRDVALFAFGRQILPAKGKRTAGPVLFASLRYSEGAWFPYSTGSDEGIADILEMRRGPDQTRTISPVNTEQTTAGSDISLLSDETLARTPSPGEQCNTANILGAAWEASTLLFYSPDEGQLGWVESSRCVPGDDSLSFFGCSVRTAASWTQGYAEGTWITATFGGDDTPYAVSHFYFFTPPTCEQPSPAAKSYHGCHRVFRSSGITEKKHQKQHYPIIRQCPGAPSTSAPFPPSSSRYLCFRPFVSLGEISPVPSKHKTTRHSACLSPPASSHFSPSLPSPKLSHSSLSSSPVCSTHTPLVISPNHVLPAIGIRKRCSRLMFVACATAWGNFVPSAAQITTSPIPAMLFQEGLRLARSTNIQNRPTEPK</sequence>
<evidence type="ECO:0000313" key="1">
    <source>
        <dbReference type="EMBL" id="KAJ2906410.1"/>
    </source>
</evidence>
<evidence type="ECO:0000313" key="2">
    <source>
        <dbReference type="Proteomes" id="UP001201980"/>
    </source>
</evidence>
<proteinExistence type="predicted"/>
<gene>
    <name evidence="1" type="ORF">MKZ38_001770</name>
</gene>
<comment type="caution">
    <text evidence="1">The sequence shown here is derived from an EMBL/GenBank/DDBJ whole genome shotgun (WGS) entry which is preliminary data.</text>
</comment>
<organism evidence="1 2">
    <name type="scientific">Zalerion maritima</name>
    <dbReference type="NCBI Taxonomy" id="339359"/>
    <lineage>
        <taxon>Eukaryota</taxon>
        <taxon>Fungi</taxon>
        <taxon>Dikarya</taxon>
        <taxon>Ascomycota</taxon>
        <taxon>Pezizomycotina</taxon>
        <taxon>Sordariomycetes</taxon>
        <taxon>Lulworthiomycetidae</taxon>
        <taxon>Lulworthiales</taxon>
        <taxon>Lulworthiaceae</taxon>
        <taxon>Zalerion</taxon>
    </lineage>
</organism>
<reference evidence="1" key="1">
    <citation type="submission" date="2022-07" db="EMBL/GenBank/DDBJ databases">
        <title>Draft genome sequence of Zalerion maritima ATCC 34329, a (micro)plastics degrading marine fungus.</title>
        <authorList>
            <person name="Paco A."/>
            <person name="Goncalves M.F.M."/>
            <person name="Rocha-Santos T.A.P."/>
            <person name="Alves A."/>
        </authorList>
    </citation>
    <scope>NUCLEOTIDE SEQUENCE</scope>
    <source>
        <strain evidence="1">ATCC 34329</strain>
    </source>
</reference>
<dbReference type="AlphaFoldDB" id="A0AAD5RXD6"/>
<keyword evidence="2" id="KW-1185">Reference proteome</keyword>
<protein>
    <submittedName>
        <fullName evidence="1">Uncharacterized protein</fullName>
    </submittedName>
</protein>
<dbReference type="EMBL" id="JAKWBI020000014">
    <property type="protein sequence ID" value="KAJ2906410.1"/>
    <property type="molecule type" value="Genomic_DNA"/>
</dbReference>
<accession>A0AAD5RXD6</accession>
<dbReference type="Proteomes" id="UP001201980">
    <property type="component" value="Unassembled WGS sequence"/>
</dbReference>